<protein>
    <submittedName>
        <fullName evidence="4">Putative prefoldin subunit 5</fullName>
    </submittedName>
</protein>
<dbReference type="AlphaFoldDB" id="A0A8H4FK71"/>
<reference evidence="4" key="1">
    <citation type="journal article" date="2020" name="Phytopathology">
        <title>Genome sequence and comparative analysis of Colletotrichum gloeosporioides isolated from Liriodendron leaves.</title>
        <authorList>
            <person name="Fu F.F."/>
            <person name="Hao Z."/>
            <person name="Wang P."/>
            <person name="Lu Y."/>
            <person name="Xue L.J."/>
            <person name="Wei G."/>
            <person name="Tian Y."/>
            <person name="Baishi H."/>
            <person name="Xu H."/>
            <person name="Shi J."/>
            <person name="Cheng T."/>
            <person name="Wang G."/>
            <person name="Yi Y."/>
            <person name="Chen J."/>
        </authorList>
    </citation>
    <scope>NUCLEOTIDE SEQUENCE</scope>
    <source>
        <strain evidence="4">Lc1</strain>
    </source>
</reference>
<evidence type="ECO:0000256" key="3">
    <source>
        <dbReference type="SAM" id="Coils"/>
    </source>
</evidence>
<keyword evidence="3" id="KW-0175">Coiled coil</keyword>
<dbReference type="GeneID" id="69011392"/>
<dbReference type="GO" id="GO:1990113">
    <property type="term" value="P:RNA polymerase I assembly"/>
    <property type="evidence" value="ECO:0007669"/>
    <property type="project" value="TreeGrafter"/>
</dbReference>
<keyword evidence="2" id="KW-0143">Chaperone</keyword>
<dbReference type="GO" id="GO:1990114">
    <property type="term" value="P:RNA polymerase II core complex assembly"/>
    <property type="evidence" value="ECO:0007669"/>
    <property type="project" value="TreeGrafter"/>
</dbReference>
<accession>A0A8H4FK71</accession>
<dbReference type="Proteomes" id="UP000613401">
    <property type="component" value="Unassembled WGS sequence"/>
</dbReference>
<dbReference type="InterPro" id="IPR011599">
    <property type="entry name" value="PFD_alpha_archaea"/>
</dbReference>
<evidence type="ECO:0000313" key="5">
    <source>
        <dbReference type="Proteomes" id="UP000613401"/>
    </source>
</evidence>
<comment type="caution">
    <text evidence="4">The sequence shown here is derived from an EMBL/GenBank/DDBJ whole genome shotgun (WGS) entry which is preliminary data.</text>
</comment>
<dbReference type="PANTHER" id="PTHR12674">
    <property type="entry name" value="PREFOLDIN SUBUNIT 5"/>
    <property type="match status" value="1"/>
</dbReference>
<dbReference type="GO" id="GO:0006457">
    <property type="term" value="P:protein folding"/>
    <property type="evidence" value="ECO:0007669"/>
    <property type="project" value="InterPro"/>
</dbReference>
<dbReference type="FunFam" id="1.10.287.370:FF:000004">
    <property type="entry name" value="Probable prefoldin subunit 5"/>
    <property type="match status" value="1"/>
</dbReference>
<proteinExistence type="inferred from homology"/>
<dbReference type="NCBIfam" id="TIGR00293">
    <property type="entry name" value="prefoldin subunit alpha"/>
    <property type="match status" value="1"/>
</dbReference>
<dbReference type="CDD" id="cd23157">
    <property type="entry name" value="Prefoldin_5"/>
    <property type="match status" value="1"/>
</dbReference>
<dbReference type="GO" id="GO:0016272">
    <property type="term" value="C:prefoldin complex"/>
    <property type="evidence" value="ECO:0007669"/>
    <property type="project" value="InterPro"/>
</dbReference>
<feature type="coiled-coil region" evidence="3">
    <location>
        <begin position="9"/>
        <end position="43"/>
    </location>
</feature>
<dbReference type="GO" id="GO:0005737">
    <property type="term" value="C:cytoplasm"/>
    <property type="evidence" value="ECO:0007669"/>
    <property type="project" value="TreeGrafter"/>
</dbReference>
<dbReference type="PANTHER" id="PTHR12674:SF2">
    <property type="entry name" value="PREFOLDIN SUBUNIT 5"/>
    <property type="match status" value="1"/>
</dbReference>
<dbReference type="SUPFAM" id="SSF46579">
    <property type="entry name" value="Prefoldin"/>
    <property type="match status" value="1"/>
</dbReference>
<dbReference type="EMBL" id="WVTB01000048">
    <property type="protein sequence ID" value="KAF3804966.1"/>
    <property type="molecule type" value="Genomic_DNA"/>
</dbReference>
<dbReference type="GO" id="GO:0051082">
    <property type="term" value="F:unfolded protein binding"/>
    <property type="evidence" value="ECO:0007669"/>
    <property type="project" value="InterPro"/>
</dbReference>
<comment type="similarity">
    <text evidence="1">Belongs to the prefoldin subunit alpha family.</text>
</comment>
<dbReference type="InterPro" id="IPR009053">
    <property type="entry name" value="Prefoldin"/>
</dbReference>
<dbReference type="Gene3D" id="1.10.287.370">
    <property type="match status" value="1"/>
</dbReference>
<dbReference type="InterPro" id="IPR004127">
    <property type="entry name" value="Prefoldin_subunit_alpha"/>
</dbReference>
<sequence length="162" mass="18243">MASQGSETINLETLDVQQLSQVKKQLEEELEHLTSSFAQLHSAQAKFRECLRCVKARPGSEQAERSVLVPLTNSLYVRGELSDPKHVIVDVGTGFYVEKAQSSLLTLRKLKDTESAERFYDAKVQQLQSNIQDLEIIVQRKTSNVRSVEDVLRQKVVQSQAA</sequence>
<dbReference type="RefSeq" id="XP_045264125.1">
    <property type="nucleotide sequence ID" value="XM_045404290.1"/>
</dbReference>
<evidence type="ECO:0000256" key="2">
    <source>
        <dbReference type="ARBA" id="ARBA00023186"/>
    </source>
</evidence>
<reference evidence="4" key="2">
    <citation type="submission" date="2020-03" db="EMBL/GenBank/DDBJ databases">
        <authorList>
            <person name="Fu F.-F."/>
            <person name="Chen J."/>
        </authorList>
    </citation>
    <scope>NUCLEOTIDE SEQUENCE</scope>
    <source>
        <strain evidence="4">Lc1</strain>
    </source>
</reference>
<name>A0A8H4FK71_COLGL</name>
<gene>
    <name evidence="4" type="ORF">GCG54_00004237</name>
</gene>
<dbReference type="GO" id="GO:1990115">
    <property type="term" value="P:RNA polymerase III assembly"/>
    <property type="evidence" value="ECO:0007669"/>
    <property type="project" value="TreeGrafter"/>
</dbReference>
<dbReference type="Pfam" id="PF02996">
    <property type="entry name" value="Prefoldin"/>
    <property type="match status" value="1"/>
</dbReference>
<evidence type="ECO:0000313" key="4">
    <source>
        <dbReference type="EMBL" id="KAF3804966.1"/>
    </source>
</evidence>
<keyword evidence="5" id="KW-1185">Reference proteome</keyword>
<evidence type="ECO:0000256" key="1">
    <source>
        <dbReference type="ARBA" id="ARBA00010048"/>
    </source>
</evidence>
<organism evidence="4 5">
    <name type="scientific">Colletotrichum gloeosporioides</name>
    <name type="common">Anthracnose fungus</name>
    <name type="synonym">Glomerella cingulata</name>
    <dbReference type="NCBI Taxonomy" id="474922"/>
    <lineage>
        <taxon>Eukaryota</taxon>
        <taxon>Fungi</taxon>
        <taxon>Dikarya</taxon>
        <taxon>Ascomycota</taxon>
        <taxon>Pezizomycotina</taxon>
        <taxon>Sordariomycetes</taxon>
        <taxon>Hypocreomycetidae</taxon>
        <taxon>Glomerellales</taxon>
        <taxon>Glomerellaceae</taxon>
        <taxon>Colletotrichum</taxon>
        <taxon>Colletotrichum gloeosporioides species complex</taxon>
    </lineage>
</organism>